<accession>A0ABD3KJN9</accession>
<protein>
    <submittedName>
        <fullName evidence="2">Uncharacterized protein</fullName>
    </submittedName>
</protein>
<gene>
    <name evidence="2" type="ORF">ACJRO7_021174</name>
</gene>
<organism evidence="2 3">
    <name type="scientific">Eucalyptus globulus</name>
    <name type="common">Tasmanian blue gum</name>
    <dbReference type="NCBI Taxonomy" id="34317"/>
    <lineage>
        <taxon>Eukaryota</taxon>
        <taxon>Viridiplantae</taxon>
        <taxon>Streptophyta</taxon>
        <taxon>Embryophyta</taxon>
        <taxon>Tracheophyta</taxon>
        <taxon>Spermatophyta</taxon>
        <taxon>Magnoliopsida</taxon>
        <taxon>eudicotyledons</taxon>
        <taxon>Gunneridae</taxon>
        <taxon>Pentapetalae</taxon>
        <taxon>rosids</taxon>
        <taxon>malvids</taxon>
        <taxon>Myrtales</taxon>
        <taxon>Myrtaceae</taxon>
        <taxon>Myrtoideae</taxon>
        <taxon>Eucalypteae</taxon>
        <taxon>Eucalyptus</taxon>
    </lineage>
</organism>
<name>A0ABD3KJN9_EUCGL</name>
<comment type="caution">
    <text evidence="2">The sequence shown here is derived from an EMBL/GenBank/DDBJ whole genome shotgun (WGS) entry which is preliminary data.</text>
</comment>
<feature type="compositionally biased region" description="Basic and acidic residues" evidence="1">
    <location>
        <begin position="64"/>
        <end position="74"/>
    </location>
</feature>
<evidence type="ECO:0000313" key="3">
    <source>
        <dbReference type="Proteomes" id="UP001634007"/>
    </source>
</evidence>
<sequence length="97" mass="10178">MGMKLACGKGRGVLLESTPRVLDRVGLGGSKRQRSGIIASSRATGIEGIATGWGDTSVSGEGTACKENESENRSKSVQGRGRSSKRKIEKKAEAVKE</sequence>
<dbReference type="Proteomes" id="UP001634007">
    <property type="component" value="Unassembled WGS sequence"/>
</dbReference>
<dbReference type="AlphaFoldDB" id="A0ABD3KJN9"/>
<reference evidence="2 3" key="1">
    <citation type="submission" date="2024-11" db="EMBL/GenBank/DDBJ databases">
        <title>Chromosome-level genome assembly of Eucalyptus globulus Labill. provides insights into its genome evolution.</title>
        <authorList>
            <person name="Li X."/>
        </authorList>
    </citation>
    <scope>NUCLEOTIDE SEQUENCE [LARGE SCALE GENOMIC DNA]</scope>
    <source>
        <strain evidence="2">CL2024</strain>
        <tissue evidence="2">Fresh tender leaves</tissue>
    </source>
</reference>
<dbReference type="EMBL" id="JBJKBG010000005">
    <property type="protein sequence ID" value="KAL3739858.1"/>
    <property type="molecule type" value="Genomic_DNA"/>
</dbReference>
<proteinExistence type="predicted"/>
<keyword evidence="3" id="KW-1185">Reference proteome</keyword>
<feature type="region of interest" description="Disordered" evidence="1">
    <location>
        <begin position="49"/>
        <end position="97"/>
    </location>
</feature>
<evidence type="ECO:0000256" key="1">
    <source>
        <dbReference type="SAM" id="MobiDB-lite"/>
    </source>
</evidence>
<evidence type="ECO:0000313" key="2">
    <source>
        <dbReference type="EMBL" id="KAL3739858.1"/>
    </source>
</evidence>